<dbReference type="PROSITE" id="PS00188">
    <property type="entry name" value="BIOTIN"/>
    <property type="match status" value="1"/>
</dbReference>
<dbReference type="Proteomes" id="UP000184241">
    <property type="component" value="Unassembled WGS sequence"/>
</dbReference>
<dbReference type="GO" id="GO:0006633">
    <property type="term" value="P:fatty acid biosynthetic process"/>
    <property type="evidence" value="ECO:0007669"/>
    <property type="project" value="UniProtKB-UniPathway"/>
</dbReference>
<evidence type="ECO:0000256" key="3">
    <source>
        <dbReference type="ARBA" id="ARBA00022516"/>
    </source>
</evidence>
<dbReference type="NCBIfam" id="TIGR00531">
    <property type="entry name" value="BCCP"/>
    <property type="match status" value="1"/>
</dbReference>
<feature type="domain" description="Lipoyl-binding" evidence="9">
    <location>
        <begin position="80"/>
        <end position="156"/>
    </location>
</feature>
<name>A0A1M5SWN9_9CLOT</name>
<evidence type="ECO:0000313" key="11">
    <source>
        <dbReference type="Proteomes" id="UP000184241"/>
    </source>
</evidence>
<evidence type="ECO:0000256" key="7">
    <source>
        <dbReference type="ARBA" id="ARBA00023267"/>
    </source>
</evidence>
<dbReference type="EMBL" id="FQXU01000003">
    <property type="protein sequence ID" value="SHH42896.1"/>
    <property type="molecule type" value="Genomic_DNA"/>
</dbReference>
<keyword evidence="3 8" id="KW-0444">Lipid biosynthesis</keyword>
<dbReference type="InterPro" id="IPR001249">
    <property type="entry name" value="AcCoA_biotinCC"/>
</dbReference>
<evidence type="ECO:0000256" key="1">
    <source>
        <dbReference type="ARBA" id="ARBA00005194"/>
    </source>
</evidence>
<evidence type="ECO:0000256" key="5">
    <source>
        <dbReference type="ARBA" id="ARBA00023098"/>
    </source>
</evidence>
<proteinExistence type="predicted"/>
<keyword evidence="5 8" id="KW-0443">Lipid metabolism</keyword>
<evidence type="ECO:0000256" key="4">
    <source>
        <dbReference type="ARBA" id="ARBA00022832"/>
    </source>
</evidence>
<dbReference type="PANTHER" id="PTHR45266">
    <property type="entry name" value="OXALOACETATE DECARBOXYLASE ALPHA CHAIN"/>
    <property type="match status" value="1"/>
</dbReference>
<reference evidence="10 11" key="1">
    <citation type="submission" date="2016-11" db="EMBL/GenBank/DDBJ databases">
        <authorList>
            <person name="Jaros S."/>
            <person name="Januszkiewicz K."/>
            <person name="Wedrychowicz H."/>
        </authorList>
    </citation>
    <scope>NUCLEOTIDE SEQUENCE [LARGE SCALE GENOMIC DNA]</scope>
    <source>
        <strain evidence="10 11">DSM 6191</strain>
    </source>
</reference>
<dbReference type="InterPro" id="IPR050709">
    <property type="entry name" value="Biotin_Carboxyl_Carrier/Decarb"/>
</dbReference>
<keyword evidence="7 8" id="KW-0092">Biotin</keyword>
<dbReference type="CDD" id="cd06850">
    <property type="entry name" value="biotinyl_domain"/>
    <property type="match status" value="1"/>
</dbReference>
<comment type="function">
    <text evidence="8">This protein is a component of the acetyl coenzyme A carboxylase complex; first, biotin carboxylase catalyzes the carboxylation of the carrier protein and then the transcarboxylase transfers the carboxyl group to form malonyl-CoA.</text>
</comment>
<evidence type="ECO:0000256" key="2">
    <source>
        <dbReference type="ARBA" id="ARBA00017562"/>
    </source>
</evidence>
<keyword evidence="4 8" id="KW-0276">Fatty acid metabolism</keyword>
<dbReference type="PANTHER" id="PTHR45266:SF3">
    <property type="entry name" value="OXALOACETATE DECARBOXYLASE ALPHA CHAIN"/>
    <property type="match status" value="1"/>
</dbReference>
<evidence type="ECO:0000256" key="8">
    <source>
        <dbReference type="RuleBase" id="RU364072"/>
    </source>
</evidence>
<dbReference type="UniPathway" id="UPA00094"/>
<comment type="pathway">
    <text evidence="1 8">Lipid metabolism; fatty acid biosynthesis.</text>
</comment>
<dbReference type="PROSITE" id="PS50968">
    <property type="entry name" value="BIOTINYL_LIPOYL"/>
    <property type="match status" value="1"/>
</dbReference>
<dbReference type="GO" id="GO:0003989">
    <property type="term" value="F:acetyl-CoA carboxylase activity"/>
    <property type="evidence" value="ECO:0007669"/>
    <property type="project" value="InterPro"/>
</dbReference>
<dbReference type="InterPro" id="IPR000089">
    <property type="entry name" value="Biotin_lipoyl"/>
</dbReference>
<dbReference type="InterPro" id="IPR011053">
    <property type="entry name" value="Single_hybrid_motif"/>
</dbReference>
<dbReference type="Pfam" id="PF00364">
    <property type="entry name" value="Biotin_lipoyl"/>
    <property type="match status" value="1"/>
</dbReference>
<dbReference type="SUPFAM" id="SSF51230">
    <property type="entry name" value="Single hybrid motif"/>
    <property type="match status" value="1"/>
</dbReference>
<organism evidence="10 11">
    <name type="scientific">Clostridium intestinale DSM 6191</name>
    <dbReference type="NCBI Taxonomy" id="1121320"/>
    <lineage>
        <taxon>Bacteria</taxon>
        <taxon>Bacillati</taxon>
        <taxon>Bacillota</taxon>
        <taxon>Clostridia</taxon>
        <taxon>Eubacteriales</taxon>
        <taxon>Clostridiaceae</taxon>
        <taxon>Clostridium</taxon>
    </lineage>
</organism>
<dbReference type="GO" id="GO:0009317">
    <property type="term" value="C:acetyl-CoA carboxylase complex"/>
    <property type="evidence" value="ECO:0007669"/>
    <property type="project" value="InterPro"/>
</dbReference>
<evidence type="ECO:0000259" key="9">
    <source>
        <dbReference type="PROSITE" id="PS50968"/>
    </source>
</evidence>
<dbReference type="PRINTS" id="PR01071">
    <property type="entry name" value="ACOABIOTINCC"/>
</dbReference>
<keyword evidence="6 8" id="KW-0275">Fatty acid biosynthesis</keyword>
<evidence type="ECO:0000313" key="10">
    <source>
        <dbReference type="EMBL" id="SHH42896.1"/>
    </source>
</evidence>
<accession>A0A1M5SWN9</accession>
<dbReference type="Gene3D" id="2.40.50.100">
    <property type="match status" value="1"/>
</dbReference>
<dbReference type="InterPro" id="IPR001882">
    <property type="entry name" value="Biotin_BS"/>
</dbReference>
<sequence>MNIEEVKELIKMIDESDLALFELKQGDFSLKMDKSQTRSSEVNELVNKEPASQKESVVNNTISVQEAKVEIKEEIKDENLFIVKSPIVGTFYGSSSPDKDPYVHEGKKVKQGDVLCIIEAMKLMNEIESEINGEIVEVMVESESMVEYGQPLFKIRRA</sequence>
<protein>
    <recommendedName>
        <fullName evidence="2 8">Biotin carboxyl carrier protein of acetyl-CoA carboxylase</fullName>
    </recommendedName>
</protein>
<dbReference type="RefSeq" id="WP_073015684.1">
    <property type="nucleotide sequence ID" value="NZ_FQXU01000003.1"/>
</dbReference>
<dbReference type="AlphaFoldDB" id="A0A1M5SWN9"/>
<evidence type="ECO:0000256" key="6">
    <source>
        <dbReference type="ARBA" id="ARBA00023160"/>
    </source>
</evidence>
<gene>
    <name evidence="10" type="ORF">SAMN02745941_00040</name>
</gene>